<dbReference type="GO" id="GO:0004792">
    <property type="term" value="F:thiosulfate-cyanide sulfurtransferase activity"/>
    <property type="evidence" value="ECO:0007669"/>
    <property type="project" value="InterPro"/>
</dbReference>
<dbReference type="NCBIfam" id="TIGR03167">
    <property type="entry name" value="tRNA_sel_U_synt"/>
    <property type="match status" value="1"/>
</dbReference>
<dbReference type="InterPro" id="IPR017582">
    <property type="entry name" value="SelU"/>
</dbReference>
<dbReference type="GO" id="GO:0043828">
    <property type="term" value="F:tRNA 2-selenouridine synthase activity"/>
    <property type="evidence" value="ECO:0007669"/>
    <property type="project" value="InterPro"/>
</dbReference>
<evidence type="ECO:0000256" key="1">
    <source>
        <dbReference type="ARBA" id="ARBA00023266"/>
    </source>
</evidence>
<proteinExistence type="predicted"/>
<evidence type="ECO:0000313" key="3">
    <source>
        <dbReference type="EMBL" id="SDL63327.1"/>
    </source>
</evidence>
<dbReference type="InterPro" id="IPR058840">
    <property type="entry name" value="AAA_SelU"/>
</dbReference>
<dbReference type="Pfam" id="PF00581">
    <property type="entry name" value="Rhodanese"/>
    <property type="match status" value="1"/>
</dbReference>
<dbReference type="PANTHER" id="PTHR30401:SF0">
    <property type="entry name" value="TRNA 2-SELENOURIDINE SYNTHASE"/>
    <property type="match status" value="1"/>
</dbReference>
<dbReference type="NCBIfam" id="NF008752">
    <property type="entry name" value="PRK11784.1-4"/>
    <property type="match status" value="1"/>
</dbReference>
<keyword evidence="4" id="KW-1185">Reference proteome</keyword>
<accession>A0A1G9LNI7</accession>
<dbReference type="Proteomes" id="UP000199759">
    <property type="component" value="Unassembled WGS sequence"/>
</dbReference>
<evidence type="ECO:0000313" key="4">
    <source>
        <dbReference type="Proteomes" id="UP000199759"/>
    </source>
</evidence>
<dbReference type="OrthoDB" id="9808735at2"/>
<protein>
    <submittedName>
        <fullName evidence="3">tRNA 2-selenouridine synthase</fullName>
    </submittedName>
</protein>
<gene>
    <name evidence="3" type="ORF">SAMN04488568_101126</name>
</gene>
<feature type="domain" description="Rhodanese" evidence="2">
    <location>
        <begin position="20"/>
        <end position="137"/>
    </location>
</feature>
<dbReference type="PROSITE" id="PS00380">
    <property type="entry name" value="RHODANESE_1"/>
    <property type="match status" value="1"/>
</dbReference>
<dbReference type="SMART" id="SM00450">
    <property type="entry name" value="RHOD"/>
    <property type="match status" value="1"/>
</dbReference>
<dbReference type="EMBL" id="FNHG01000001">
    <property type="protein sequence ID" value="SDL63327.1"/>
    <property type="molecule type" value="Genomic_DNA"/>
</dbReference>
<dbReference type="STRING" id="144026.SAMN04488568_101126"/>
<dbReference type="PROSITE" id="PS50206">
    <property type="entry name" value="RHODANESE_3"/>
    <property type="match status" value="1"/>
</dbReference>
<evidence type="ECO:0000259" key="2">
    <source>
        <dbReference type="PROSITE" id="PS50206"/>
    </source>
</evidence>
<keyword evidence="1" id="KW-0711">Selenium</keyword>
<name>A0A1G9LNI7_9PROT</name>
<dbReference type="Gene3D" id="3.40.250.10">
    <property type="entry name" value="Rhodanese-like domain"/>
    <property type="match status" value="1"/>
</dbReference>
<dbReference type="Pfam" id="PF26341">
    <property type="entry name" value="AAA_SelU"/>
    <property type="match status" value="1"/>
</dbReference>
<dbReference type="NCBIfam" id="NF008750">
    <property type="entry name" value="PRK11784.1-2"/>
    <property type="match status" value="1"/>
</dbReference>
<dbReference type="InterPro" id="IPR036873">
    <property type="entry name" value="Rhodanese-like_dom_sf"/>
</dbReference>
<sequence length="353" mass="38774">MPDYAMLDDTDTASLAGFDLIVDVRSPGEFAEDHLPGAINLPVLSDDERVRVGTIYKQVSTFDARREGAALVTRNIGHHLETALAGLPRKSKVLLYCWRGGMRSRSMALVLSAVGWKVSLLRGGYRTWRREVVAQLEHSEASLPFILIDGQTGTAKTAILLELAARGAQILDLEGLACHRGSAFGDFADIAQPSQKRFETLIWEQLRGMDLSRPIYLEAESNMVGRRHIPTRIWTAMKAAPRIAISAPVPARARYLVEAYPDLVSDTVKLNASLDQLASRHAKTRIAEWRALHAAGDYRELAGQLITAHYDAAYNRARAHHGEDPVVTLRSETLDVAAIGELADAILAAKVKP</sequence>
<dbReference type="InterPro" id="IPR001307">
    <property type="entry name" value="Thiosulphate_STrfase_CS"/>
</dbReference>
<organism evidence="3 4">
    <name type="scientific">Maricaulis salignorans</name>
    <dbReference type="NCBI Taxonomy" id="144026"/>
    <lineage>
        <taxon>Bacteria</taxon>
        <taxon>Pseudomonadati</taxon>
        <taxon>Pseudomonadota</taxon>
        <taxon>Alphaproteobacteria</taxon>
        <taxon>Maricaulales</taxon>
        <taxon>Maricaulaceae</taxon>
        <taxon>Maricaulis</taxon>
    </lineage>
</organism>
<dbReference type="AlphaFoldDB" id="A0A1G9LNI7"/>
<reference evidence="3 4" key="1">
    <citation type="submission" date="2016-10" db="EMBL/GenBank/DDBJ databases">
        <authorList>
            <person name="de Groot N.N."/>
        </authorList>
    </citation>
    <scope>NUCLEOTIDE SEQUENCE [LARGE SCALE GENOMIC DNA]</scope>
    <source>
        <strain evidence="3 4">DSM 16077</strain>
    </source>
</reference>
<dbReference type="SUPFAM" id="SSF52821">
    <property type="entry name" value="Rhodanese/Cell cycle control phosphatase"/>
    <property type="match status" value="1"/>
</dbReference>
<dbReference type="InterPro" id="IPR001763">
    <property type="entry name" value="Rhodanese-like_dom"/>
</dbReference>
<dbReference type="PANTHER" id="PTHR30401">
    <property type="entry name" value="TRNA 2-SELENOURIDINE SYNTHASE"/>
    <property type="match status" value="1"/>
</dbReference>
<dbReference type="RefSeq" id="WP_091765163.1">
    <property type="nucleotide sequence ID" value="NZ_FNHG01000001.1"/>
</dbReference>
<dbReference type="GO" id="GO:0002098">
    <property type="term" value="P:tRNA wobble uridine modification"/>
    <property type="evidence" value="ECO:0007669"/>
    <property type="project" value="InterPro"/>
</dbReference>